<evidence type="ECO:0000313" key="6">
    <source>
        <dbReference type="Proteomes" id="UP000295536"/>
    </source>
</evidence>
<comment type="similarity">
    <text evidence="1">Belongs to the histone deacetylase family.</text>
</comment>
<evidence type="ECO:0000259" key="3">
    <source>
        <dbReference type="Pfam" id="PF00850"/>
    </source>
</evidence>
<dbReference type="PANTHER" id="PTHR10625:SF19">
    <property type="entry name" value="HISTONE DEACETYLASE 12"/>
    <property type="match status" value="1"/>
</dbReference>
<evidence type="ECO:0000256" key="1">
    <source>
        <dbReference type="ARBA" id="ARBA00005947"/>
    </source>
</evidence>
<dbReference type="InterPro" id="IPR037138">
    <property type="entry name" value="His_deacetylse_dom_sf"/>
</dbReference>
<name>A0A4R3LJ31_9BURK</name>
<accession>A0A4R3LJ31</accession>
<dbReference type="RefSeq" id="WP_185971238.1">
    <property type="nucleotide sequence ID" value="NZ_JBKBMZ010000026.1"/>
</dbReference>
<dbReference type="InterPro" id="IPR000286">
    <property type="entry name" value="HDACs"/>
</dbReference>
<dbReference type="EMBL" id="SMAH01000002">
    <property type="protein sequence ID" value="TCS99555.1"/>
    <property type="molecule type" value="Genomic_DNA"/>
</dbReference>
<dbReference type="GO" id="GO:0016787">
    <property type="term" value="F:hydrolase activity"/>
    <property type="evidence" value="ECO:0007669"/>
    <property type="project" value="UniProtKB-KW"/>
</dbReference>
<reference evidence="4 6" key="1">
    <citation type="submission" date="2019-03" db="EMBL/GenBank/DDBJ databases">
        <title>Genomic Encyclopedia of Type Strains, Phase IV (KMG-IV): sequencing the most valuable type-strain genomes for metagenomic binning, comparative biology and taxonomic classification.</title>
        <authorList>
            <person name="Goeker M."/>
        </authorList>
    </citation>
    <scope>NUCLEOTIDE SEQUENCE [LARGE SCALE GENOMIC DNA]</scope>
    <source>
        <strain evidence="4 6">DSM 12034</strain>
    </source>
</reference>
<dbReference type="PRINTS" id="PR01270">
    <property type="entry name" value="HDASUPER"/>
</dbReference>
<evidence type="ECO:0000313" key="5">
    <source>
        <dbReference type="EMBL" id="TSE18607.1"/>
    </source>
</evidence>
<protein>
    <submittedName>
        <fullName evidence="4">Acetoin utilization deacetylase AcuC-like enzyme</fullName>
    </submittedName>
    <submittedName>
        <fullName evidence="5">Acetoin utilization protein AcuC</fullName>
    </submittedName>
</protein>
<dbReference type="Proteomes" id="UP000315577">
    <property type="component" value="Unassembled WGS sequence"/>
</dbReference>
<evidence type="ECO:0000313" key="7">
    <source>
        <dbReference type="Proteomes" id="UP000315577"/>
    </source>
</evidence>
<dbReference type="PANTHER" id="PTHR10625">
    <property type="entry name" value="HISTONE DEACETYLASE HDAC1-RELATED"/>
    <property type="match status" value="1"/>
</dbReference>
<proteinExistence type="inferred from homology"/>
<comment type="caution">
    <text evidence="4">The sequence shown here is derived from an EMBL/GenBank/DDBJ whole genome shotgun (WGS) entry which is preliminary data.</text>
</comment>
<reference evidence="5 7" key="2">
    <citation type="submission" date="2019-07" db="EMBL/GenBank/DDBJ databases">
        <title>Tepidimonas ignava SPS-1037 draft genome.</title>
        <authorList>
            <person name="Da Costa M.S."/>
            <person name="Froufe H.J.C."/>
            <person name="Egas C."/>
            <person name="Albuquerque L."/>
        </authorList>
    </citation>
    <scope>NUCLEOTIDE SEQUENCE [LARGE SCALE GENOMIC DNA]</scope>
    <source>
        <strain evidence="5 7">SPS-1037</strain>
    </source>
</reference>
<dbReference type="GO" id="GO:0004407">
    <property type="term" value="F:histone deacetylase activity"/>
    <property type="evidence" value="ECO:0007669"/>
    <property type="project" value="InterPro"/>
</dbReference>
<dbReference type="Gene3D" id="3.40.800.20">
    <property type="entry name" value="Histone deacetylase domain"/>
    <property type="match status" value="1"/>
</dbReference>
<dbReference type="Pfam" id="PF00850">
    <property type="entry name" value="Hist_deacetyl"/>
    <property type="match status" value="1"/>
</dbReference>
<keyword evidence="7" id="KW-1185">Reference proteome</keyword>
<organism evidence="4 6">
    <name type="scientific">Tepidimonas ignava</name>
    <dbReference type="NCBI Taxonomy" id="114249"/>
    <lineage>
        <taxon>Bacteria</taxon>
        <taxon>Pseudomonadati</taxon>
        <taxon>Pseudomonadota</taxon>
        <taxon>Betaproteobacteria</taxon>
        <taxon>Burkholderiales</taxon>
        <taxon>Tepidimonas</taxon>
    </lineage>
</organism>
<dbReference type="InterPro" id="IPR044150">
    <property type="entry name" value="HDAC_classIV"/>
</dbReference>
<sequence length="318" mass="34612">MDVFYATEFVLPLPAGHRFPMDKYRLLRDALARDPAYRLQQALPATAGELALVHTAAYIDAVECGTLSAAQQREIGFPWSPHLAERARRSVGATIQAARAALAGQGVAANVAGGTHHAYADRGGGFCVFNDAAVAARLMQAEWGRRGPAARARPLRVAIIDLDVHQGNGTAAIFRDDPTVFTLSLHGAHNYPARKEPSDLDVALPDGCGDDAYLEALHGALEALQARFEPDLAIYLAGADVHEGDRLGRLRLSDDGVEARDRVVFEWLWQRRIPVALTMAGGYGHDIHTTVRVQQRTMAVALAYWRRWQAMAQSPHAA</sequence>
<dbReference type="Proteomes" id="UP000295536">
    <property type="component" value="Unassembled WGS sequence"/>
</dbReference>
<dbReference type="EMBL" id="VJNC01000023">
    <property type="protein sequence ID" value="TSE18607.1"/>
    <property type="molecule type" value="Genomic_DNA"/>
</dbReference>
<keyword evidence="2" id="KW-0378">Hydrolase</keyword>
<gene>
    <name evidence="5" type="primary">acuC</name>
    <name evidence="4" type="ORF">EDC36_102235</name>
    <name evidence="5" type="ORF">Tigna_02479</name>
</gene>
<evidence type="ECO:0000256" key="2">
    <source>
        <dbReference type="ARBA" id="ARBA00022801"/>
    </source>
</evidence>
<feature type="domain" description="Histone deacetylase" evidence="3">
    <location>
        <begin position="18"/>
        <end position="287"/>
    </location>
</feature>
<dbReference type="SUPFAM" id="SSF52768">
    <property type="entry name" value="Arginase/deacetylase"/>
    <property type="match status" value="1"/>
</dbReference>
<dbReference type="AlphaFoldDB" id="A0A4R3LJ31"/>
<evidence type="ECO:0000313" key="4">
    <source>
        <dbReference type="EMBL" id="TCS99555.1"/>
    </source>
</evidence>
<dbReference type="InterPro" id="IPR023801">
    <property type="entry name" value="His_deacetylse_dom"/>
</dbReference>
<dbReference type="CDD" id="cd09993">
    <property type="entry name" value="HDAC_classIV"/>
    <property type="match status" value="1"/>
</dbReference>
<dbReference type="InterPro" id="IPR023696">
    <property type="entry name" value="Ureohydrolase_dom_sf"/>
</dbReference>
<dbReference type="GO" id="GO:0040029">
    <property type="term" value="P:epigenetic regulation of gene expression"/>
    <property type="evidence" value="ECO:0007669"/>
    <property type="project" value="TreeGrafter"/>
</dbReference>